<dbReference type="Proteomes" id="UP000244956">
    <property type="component" value="Unassembled WGS sequence"/>
</dbReference>
<sequence length="373" mass="42394">MVYLSIISAILLFHYARMIFQFRSGWLKLPEINTGHHFHGRVFISVIIPFRNEEENLLKLVKNLSEQRFSPHHMEIVLVDDHSTDNGFETAKQLQKSHQWLKIVSSKKQGKKAALRSGISSATGELIVTTDADCHFSRDWLQTIAETYLEKNPDMIVMPVGMESGKRWIDRFQQNDYLALQLATAGAMGNGNPIISSGANLAFKKKSFLETSKNIQGTQYLSGDDVFLLHTFKSQSFRIIYLKSAQAMAKTYPADSLKQFLLQRMRWGGKSKGYEDHFARNTALTILIVNTFIAIMPFIALFFGIQFFTIWVAAVLIKTSADWSLLNSGKSFFSVRTGLPAFLSFSLIYPYYILTAGVGSLFIRESWKDRKGR</sequence>
<proteinExistence type="inferred from homology"/>
<evidence type="ECO:0000259" key="5">
    <source>
        <dbReference type="Pfam" id="PF00535"/>
    </source>
</evidence>
<reference evidence="6 7" key="1">
    <citation type="submission" date="2018-05" db="EMBL/GenBank/DDBJ databases">
        <title>Marinilabilia rubrum sp. nov., isolated from saltern sediment.</title>
        <authorList>
            <person name="Zhang R."/>
        </authorList>
    </citation>
    <scope>NUCLEOTIDE SEQUENCE [LARGE SCALE GENOMIC DNA]</scope>
    <source>
        <strain evidence="6 7">WTE16</strain>
    </source>
</reference>
<dbReference type="PANTHER" id="PTHR43630">
    <property type="entry name" value="POLY-BETA-1,6-N-ACETYL-D-GLUCOSAMINE SYNTHASE"/>
    <property type="match status" value="1"/>
</dbReference>
<dbReference type="SUPFAM" id="SSF53448">
    <property type="entry name" value="Nucleotide-diphospho-sugar transferases"/>
    <property type="match status" value="1"/>
</dbReference>
<dbReference type="GO" id="GO:0016757">
    <property type="term" value="F:glycosyltransferase activity"/>
    <property type="evidence" value="ECO:0007669"/>
    <property type="project" value="UniProtKB-KW"/>
</dbReference>
<dbReference type="EMBL" id="QEWP01000001">
    <property type="protein sequence ID" value="PWE00970.1"/>
    <property type="molecule type" value="Genomic_DNA"/>
</dbReference>
<dbReference type="Gene3D" id="3.90.550.10">
    <property type="entry name" value="Spore Coat Polysaccharide Biosynthesis Protein SpsA, Chain A"/>
    <property type="match status" value="1"/>
</dbReference>
<keyword evidence="3 6" id="KW-0808">Transferase</keyword>
<accession>A0A2U2BD34</accession>
<keyword evidence="2" id="KW-0328">Glycosyltransferase</keyword>
<dbReference type="OrthoDB" id="9805625at2"/>
<keyword evidence="4" id="KW-0812">Transmembrane</keyword>
<feature type="domain" description="Glycosyltransferase 2-like" evidence="5">
    <location>
        <begin position="45"/>
        <end position="208"/>
    </location>
</feature>
<comment type="caution">
    <text evidence="6">The sequence shown here is derived from an EMBL/GenBank/DDBJ whole genome shotgun (WGS) entry which is preliminary data.</text>
</comment>
<name>A0A2U2BD34_9BACT</name>
<dbReference type="Pfam" id="PF00535">
    <property type="entry name" value="Glycos_transf_2"/>
    <property type="match status" value="1"/>
</dbReference>
<keyword evidence="7" id="KW-1185">Reference proteome</keyword>
<protein>
    <submittedName>
        <fullName evidence="6">Glycosyl transferase family 2</fullName>
    </submittedName>
</protein>
<comment type="similarity">
    <text evidence="1">Belongs to the glycosyltransferase 2 family.</text>
</comment>
<evidence type="ECO:0000256" key="1">
    <source>
        <dbReference type="ARBA" id="ARBA00006739"/>
    </source>
</evidence>
<dbReference type="InterPro" id="IPR029044">
    <property type="entry name" value="Nucleotide-diphossugar_trans"/>
</dbReference>
<evidence type="ECO:0000256" key="3">
    <source>
        <dbReference type="ARBA" id="ARBA00022679"/>
    </source>
</evidence>
<dbReference type="PANTHER" id="PTHR43630:SF1">
    <property type="entry name" value="POLY-BETA-1,6-N-ACETYL-D-GLUCOSAMINE SYNTHASE"/>
    <property type="match status" value="1"/>
</dbReference>
<keyword evidence="4" id="KW-1133">Transmembrane helix</keyword>
<evidence type="ECO:0000313" key="7">
    <source>
        <dbReference type="Proteomes" id="UP000244956"/>
    </source>
</evidence>
<organism evidence="6 7">
    <name type="scientific">Marinilabilia rubra</name>
    <dbReference type="NCBI Taxonomy" id="2162893"/>
    <lineage>
        <taxon>Bacteria</taxon>
        <taxon>Pseudomonadati</taxon>
        <taxon>Bacteroidota</taxon>
        <taxon>Bacteroidia</taxon>
        <taxon>Marinilabiliales</taxon>
        <taxon>Marinilabiliaceae</taxon>
        <taxon>Marinilabilia</taxon>
    </lineage>
</organism>
<evidence type="ECO:0000256" key="4">
    <source>
        <dbReference type="SAM" id="Phobius"/>
    </source>
</evidence>
<feature type="transmembrane region" description="Helical" evidence="4">
    <location>
        <begin position="284"/>
        <end position="317"/>
    </location>
</feature>
<gene>
    <name evidence="6" type="ORF">DDZ16_00320</name>
</gene>
<dbReference type="AlphaFoldDB" id="A0A2U2BD34"/>
<feature type="transmembrane region" description="Helical" evidence="4">
    <location>
        <begin position="337"/>
        <end position="363"/>
    </location>
</feature>
<evidence type="ECO:0000313" key="6">
    <source>
        <dbReference type="EMBL" id="PWE00970.1"/>
    </source>
</evidence>
<evidence type="ECO:0000256" key="2">
    <source>
        <dbReference type="ARBA" id="ARBA00022676"/>
    </source>
</evidence>
<keyword evidence="4" id="KW-0472">Membrane</keyword>
<dbReference type="InterPro" id="IPR001173">
    <property type="entry name" value="Glyco_trans_2-like"/>
</dbReference>